<dbReference type="Proteomes" id="UP000079169">
    <property type="component" value="Unplaced"/>
</dbReference>
<dbReference type="RefSeq" id="XP_008483206.1">
    <property type="nucleotide sequence ID" value="XM_008484984.3"/>
</dbReference>
<dbReference type="STRING" id="121845.A0A1S4EP73"/>
<dbReference type="AlphaFoldDB" id="A0A1S4EP73"/>
<dbReference type="CDD" id="cd00167">
    <property type="entry name" value="SANT"/>
    <property type="match status" value="1"/>
</dbReference>
<dbReference type="InterPro" id="IPR001005">
    <property type="entry name" value="SANT/Myb"/>
</dbReference>
<dbReference type="PANTHER" id="PTHR21397">
    <property type="entry name" value="CHROMATIN COMPLEXES SUBUNIT BAP18-RELATED"/>
    <property type="match status" value="1"/>
</dbReference>
<comment type="subcellular location">
    <subcellularLocation>
        <location evidence="1">Nucleus</location>
    </subcellularLocation>
</comment>
<evidence type="ECO:0000313" key="4">
    <source>
        <dbReference type="RefSeq" id="XP_026687153.1"/>
    </source>
</evidence>
<dbReference type="GeneID" id="103519893"/>
<dbReference type="InterPro" id="IPR009057">
    <property type="entry name" value="Homeodomain-like_sf"/>
</dbReference>
<dbReference type="PaxDb" id="121845-A0A1S4EP73"/>
<evidence type="ECO:0000256" key="1">
    <source>
        <dbReference type="ARBA" id="ARBA00004123"/>
    </source>
</evidence>
<dbReference type="PANTHER" id="PTHR21397:SF2">
    <property type="entry name" value="CHROMATIN COMPLEXES SUBUNIT BAP18"/>
    <property type="match status" value="1"/>
</dbReference>
<reference evidence="3 4" key="1">
    <citation type="submission" date="2025-04" db="UniProtKB">
        <authorList>
            <consortium name="RefSeq"/>
        </authorList>
    </citation>
    <scope>IDENTIFICATION</scope>
</reference>
<protein>
    <submittedName>
        <fullName evidence="3">Chromatin complexes subunit BAP18 isoform X1</fullName>
    </submittedName>
    <submittedName>
        <fullName evidence="4">Chromatin complexes subunit BAP18 isoform X2</fullName>
    </submittedName>
</protein>
<dbReference type="GO" id="GO:0071339">
    <property type="term" value="C:MLL1 complex"/>
    <property type="evidence" value="ECO:0007669"/>
    <property type="project" value="TreeGrafter"/>
</dbReference>
<accession>A0A1S4EP73</accession>
<organism evidence="2 4">
    <name type="scientific">Diaphorina citri</name>
    <name type="common">Asian citrus psyllid</name>
    <dbReference type="NCBI Taxonomy" id="121845"/>
    <lineage>
        <taxon>Eukaryota</taxon>
        <taxon>Metazoa</taxon>
        <taxon>Ecdysozoa</taxon>
        <taxon>Arthropoda</taxon>
        <taxon>Hexapoda</taxon>
        <taxon>Insecta</taxon>
        <taxon>Pterygota</taxon>
        <taxon>Neoptera</taxon>
        <taxon>Paraneoptera</taxon>
        <taxon>Hemiptera</taxon>
        <taxon>Sternorrhyncha</taxon>
        <taxon>Psylloidea</taxon>
        <taxon>Psyllidae</taxon>
        <taxon>Diaphorininae</taxon>
        <taxon>Diaphorina</taxon>
    </lineage>
</organism>
<proteinExistence type="predicted"/>
<dbReference type="GO" id="GO:0016589">
    <property type="term" value="C:NURF complex"/>
    <property type="evidence" value="ECO:0007669"/>
    <property type="project" value="TreeGrafter"/>
</dbReference>
<evidence type="ECO:0000313" key="2">
    <source>
        <dbReference type="Proteomes" id="UP000079169"/>
    </source>
</evidence>
<keyword evidence="2" id="KW-1185">Reference proteome</keyword>
<evidence type="ECO:0000313" key="3">
    <source>
        <dbReference type="RefSeq" id="XP_008483206.1"/>
    </source>
</evidence>
<dbReference type="SUPFAM" id="SSF46689">
    <property type="entry name" value="Homeodomain-like"/>
    <property type="match status" value="1"/>
</dbReference>
<dbReference type="RefSeq" id="XP_026687153.1">
    <property type="nucleotide sequence ID" value="XM_026831352.1"/>
</dbReference>
<dbReference type="KEGG" id="dci:103519893"/>
<sequence>MTMNSASKVGDIFLAAGTAFNKLADLTLQLHSTPDSPSGNKWTAEDIEMLKETVRKFGDELVIISDRIKDRTISQIKSNLKKKAFEDAGLPIQQQVAPPQQIVQQVVQQQHQQVVQAPQMVQTPTRVVQQTVATVPVPVSAQQQLLSGSHKSAEVTLNMLNAHPESEVDVEGLPEEVKLQFDTTAQQVAN</sequence>
<name>A0A1S4EP73_DIACI</name>
<gene>
    <name evidence="3 4" type="primary">LOC103519893</name>
</gene>